<gene>
    <name evidence="1" type="ORF">ABQG75_16785</name>
</gene>
<dbReference type="EMBL" id="JBEHGX010000010">
    <property type="protein sequence ID" value="MER0127387.1"/>
    <property type="molecule type" value="Genomic_DNA"/>
</dbReference>
<protein>
    <submittedName>
        <fullName evidence="1">Uncharacterized protein</fullName>
    </submittedName>
</protein>
<organism evidence="1 2">
    <name type="scientific">Franconibacter daqui</name>
    <dbReference type="NCBI Taxonomy" id="2047724"/>
    <lineage>
        <taxon>Bacteria</taxon>
        <taxon>Pseudomonadati</taxon>
        <taxon>Pseudomonadota</taxon>
        <taxon>Gammaproteobacteria</taxon>
        <taxon>Enterobacterales</taxon>
        <taxon>Enterobacteriaceae</taxon>
        <taxon>Franconibacter</taxon>
    </lineage>
</organism>
<accession>A0ABV1PRD8</accession>
<keyword evidence="2" id="KW-1185">Reference proteome</keyword>
<evidence type="ECO:0000313" key="1">
    <source>
        <dbReference type="EMBL" id="MER0127387.1"/>
    </source>
</evidence>
<comment type="caution">
    <text evidence="1">The sequence shown here is derived from an EMBL/GenBank/DDBJ whole genome shotgun (WGS) entry which is preliminary data.</text>
</comment>
<proteinExistence type="predicted"/>
<dbReference type="Proteomes" id="UP001447374">
    <property type="component" value="Unassembled WGS sequence"/>
</dbReference>
<dbReference type="RefSeq" id="WP_349951536.1">
    <property type="nucleotide sequence ID" value="NZ_JBEHGX010000010.1"/>
</dbReference>
<reference evidence="1 2" key="1">
    <citation type="submission" date="2024-06" db="EMBL/GenBank/DDBJ databases">
        <title>Fanconibacter daqui strain Q02 whole shotgun sequencing project.</title>
        <authorList>
            <person name="Rodrigues J.W.A."/>
            <person name="Viana L.C."/>
            <person name="Vieira E.C."/>
            <person name="Souza F.O.L."/>
            <person name="Alegria O.C."/>
            <person name="Patroca S."/>
            <person name="Cruz A.C.R."/>
            <person name="Nunes A.R.C."/>
        </authorList>
    </citation>
    <scope>NUCLEOTIDE SEQUENCE [LARGE SCALE GENOMIC DNA]</scope>
    <source>
        <strain evidence="1 2">Q02</strain>
    </source>
</reference>
<name>A0ABV1PRD8_9ENTR</name>
<evidence type="ECO:0000313" key="2">
    <source>
        <dbReference type="Proteomes" id="UP001447374"/>
    </source>
</evidence>
<sequence>MTQHIFTLHDIFRTTPWNPLVYGELRSEKCDYVDLAQTLEVLSDLLIDTKNRAERPVVCRAIGAYLHALEKRLEAPLSPVHQEALTTDSLPPLPDSPFAPDEELLREYCAALNILLLDNRLEEGIAKTLTGLLYELLGYLVEALTTPCFLRGDEQAD</sequence>